<name>A0A0F5EYA7_AVIPA</name>
<keyword evidence="1" id="KW-0812">Transmembrane</keyword>
<keyword evidence="1" id="KW-0472">Membrane</keyword>
<evidence type="ECO:0000313" key="2">
    <source>
        <dbReference type="EMBL" id="MEE6041452.1"/>
    </source>
</evidence>
<gene>
    <name evidence="2" type="ORF">M5S13_06060</name>
    <name evidence="3" type="ORF">NCTC11296_00039</name>
</gene>
<reference evidence="3 4" key="1">
    <citation type="submission" date="2018-06" db="EMBL/GenBank/DDBJ databases">
        <authorList>
            <consortium name="Pathogen Informatics"/>
            <person name="Doyle S."/>
        </authorList>
    </citation>
    <scope>NUCLEOTIDE SEQUENCE [LARGE SCALE GENOMIC DNA]</scope>
    <source>
        <strain evidence="3 4">NCTC11296</strain>
    </source>
</reference>
<dbReference type="EMBL" id="UGHK01000001">
    <property type="protein sequence ID" value="STO70160.1"/>
    <property type="molecule type" value="Genomic_DNA"/>
</dbReference>
<dbReference type="Proteomes" id="UP001347884">
    <property type="component" value="Unassembled WGS sequence"/>
</dbReference>
<evidence type="ECO:0000256" key="1">
    <source>
        <dbReference type="SAM" id="Phobius"/>
    </source>
</evidence>
<reference evidence="2" key="3">
    <citation type="submission" date="2022-05" db="EMBL/GenBank/DDBJ databases">
        <authorList>
            <person name="Chen Y."/>
            <person name="Zhu J."/>
            <person name="Zhu K."/>
        </authorList>
    </citation>
    <scope>NUCLEOTIDE SEQUENCE</scope>
    <source>
        <strain evidence="2">AV25</strain>
    </source>
</reference>
<dbReference type="EMBL" id="JAMDKF010000010">
    <property type="protein sequence ID" value="MEE6041452.1"/>
    <property type="molecule type" value="Genomic_DNA"/>
</dbReference>
<keyword evidence="1" id="KW-1133">Transmembrane helix</keyword>
<proteinExistence type="predicted"/>
<feature type="transmembrane region" description="Helical" evidence="1">
    <location>
        <begin position="12"/>
        <end position="38"/>
    </location>
</feature>
<protein>
    <submittedName>
        <fullName evidence="3">Uncharacterized protein</fullName>
    </submittedName>
</protein>
<accession>A0A0F5EYA7</accession>
<evidence type="ECO:0000313" key="3">
    <source>
        <dbReference type="EMBL" id="STO70160.1"/>
    </source>
</evidence>
<dbReference type="AlphaFoldDB" id="A0A0F5EYA7"/>
<keyword evidence="5" id="KW-1185">Reference proteome</keyword>
<evidence type="ECO:0000313" key="5">
    <source>
        <dbReference type="Proteomes" id="UP001347884"/>
    </source>
</evidence>
<dbReference type="RefSeq" id="WP_017807136.1">
    <property type="nucleotide sequence ID" value="NZ_CP081939.1"/>
</dbReference>
<reference evidence="2 5" key="2">
    <citation type="journal article" date="2022" name="Front. Microbiol.">
        <title>Commensal bacteria contribute to the growth of multidrug-resistant Avibacterium paragallinarum in chickens.</title>
        <authorList>
            <person name="Zhu J."/>
            <person name="Chen Y."/>
            <person name="Wu Y."/>
            <person name="Wang Y."/>
            <person name="Zhu K."/>
        </authorList>
    </citation>
    <scope>NUCLEOTIDE SEQUENCE [LARGE SCALE GENOMIC DNA]</scope>
    <source>
        <strain evidence="2 5">AV25</strain>
    </source>
</reference>
<sequence length="87" mass="10372">MKERFTKLLNKLLNLFAAMLALSLLILFHIIIFCQIPVDLLMGNKSDFLKWFIAYKYWWHLLLNEFGLISGDKFQETQLAFNNLFKD</sequence>
<dbReference type="Proteomes" id="UP000254465">
    <property type="component" value="Unassembled WGS sequence"/>
</dbReference>
<evidence type="ECO:0000313" key="4">
    <source>
        <dbReference type="Proteomes" id="UP000254465"/>
    </source>
</evidence>
<organism evidence="3 4">
    <name type="scientific">Avibacterium paragallinarum</name>
    <name type="common">Haemophilus gallinarum</name>
    <dbReference type="NCBI Taxonomy" id="728"/>
    <lineage>
        <taxon>Bacteria</taxon>
        <taxon>Pseudomonadati</taxon>
        <taxon>Pseudomonadota</taxon>
        <taxon>Gammaproteobacteria</taxon>
        <taxon>Pasteurellales</taxon>
        <taxon>Pasteurellaceae</taxon>
        <taxon>Avibacterium</taxon>
    </lineage>
</organism>